<dbReference type="InterPro" id="IPR031420">
    <property type="entry name" value="UPF0669"/>
</dbReference>
<accession>A0AAV2ISY8</accession>
<evidence type="ECO:0008006" key="9">
    <source>
        <dbReference type="Google" id="ProtNLM"/>
    </source>
</evidence>
<comment type="subcellular location">
    <subcellularLocation>
        <location evidence="1">Secreted</location>
    </subcellularLocation>
</comment>
<keyword evidence="4" id="KW-0732">Signal</keyword>
<evidence type="ECO:0000256" key="6">
    <source>
        <dbReference type="SAM" id="MobiDB-lite"/>
    </source>
</evidence>
<dbReference type="PANTHER" id="PTHR31703">
    <property type="entry name" value="UPF0669 PROTEIN C6ORF120"/>
    <property type="match status" value="1"/>
</dbReference>
<dbReference type="AlphaFoldDB" id="A0AAV2ISY8"/>
<evidence type="ECO:0000256" key="4">
    <source>
        <dbReference type="ARBA" id="ARBA00022729"/>
    </source>
</evidence>
<feature type="region of interest" description="Disordered" evidence="6">
    <location>
        <begin position="153"/>
        <end position="176"/>
    </location>
</feature>
<dbReference type="GO" id="GO:0005576">
    <property type="term" value="C:extracellular region"/>
    <property type="evidence" value="ECO:0007669"/>
    <property type="project" value="UniProtKB-SubCell"/>
</dbReference>
<evidence type="ECO:0000313" key="8">
    <source>
        <dbReference type="Proteomes" id="UP001497497"/>
    </source>
</evidence>
<evidence type="ECO:0000256" key="2">
    <source>
        <dbReference type="ARBA" id="ARBA00008960"/>
    </source>
</evidence>
<evidence type="ECO:0000313" key="7">
    <source>
        <dbReference type="EMBL" id="CAL1548364.1"/>
    </source>
</evidence>
<reference evidence="7 8" key="1">
    <citation type="submission" date="2024-04" db="EMBL/GenBank/DDBJ databases">
        <authorList>
            <consortium name="Genoscope - CEA"/>
            <person name="William W."/>
        </authorList>
    </citation>
    <scope>NUCLEOTIDE SEQUENCE [LARGE SCALE GENOMIC DNA]</scope>
</reference>
<comment type="similarity">
    <text evidence="2">Belongs to the UPF0669 family.</text>
</comment>
<organism evidence="7 8">
    <name type="scientific">Lymnaea stagnalis</name>
    <name type="common">Great pond snail</name>
    <name type="synonym">Helix stagnalis</name>
    <dbReference type="NCBI Taxonomy" id="6523"/>
    <lineage>
        <taxon>Eukaryota</taxon>
        <taxon>Metazoa</taxon>
        <taxon>Spiralia</taxon>
        <taxon>Lophotrochozoa</taxon>
        <taxon>Mollusca</taxon>
        <taxon>Gastropoda</taxon>
        <taxon>Heterobranchia</taxon>
        <taxon>Euthyneura</taxon>
        <taxon>Panpulmonata</taxon>
        <taxon>Hygrophila</taxon>
        <taxon>Lymnaeoidea</taxon>
        <taxon>Lymnaeidae</taxon>
        <taxon>Lymnaea</taxon>
    </lineage>
</organism>
<dbReference type="EMBL" id="CAXITT010001296">
    <property type="protein sequence ID" value="CAL1548364.1"/>
    <property type="molecule type" value="Genomic_DNA"/>
</dbReference>
<evidence type="ECO:0000256" key="5">
    <source>
        <dbReference type="ARBA" id="ARBA00023180"/>
    </source>
</evidence>
<gene>
    <name evidence="7" type="ORF">GSLYS_00021681001</name>
</gene>
<dbReference type="PANTHER" id="PTHR31703:SF2">
    <property type="entry name" value="UPF0669 PROTEIN C6ORF120"/>
    <property type="match status" value="1"/>
</dbReference>
<sequence length="203" mass="23852">MKMISLREIWMFQLFFVFNYLSTVLCRGHYSDRVIQTLEDEIGAENFTYYRLQRTGTLRLELRSLMGDVDVYISGEVQHPDYITYDLKSETCGLDVISIPSAMSRPVYISLFGHPNYLHSKYRLTILEVDDPVVDDYEILVDKYERYYYEEMEGGSPNEESYEERASKSSGDGHSFQERVEDDLPMWWKLLLGILEFGIEVIL</sequence>
<dbReference type="Pfam" id="PF17065">
    <property type="entry name" value="UPF0669"/>
    <property type="match status" value="1"/>
</dbReference>
<evidence type="ECO:0000256" key="1">
    <source>
        <dbReference type="ARBA" id="ARBA00004613"/>
    </source>
</evidence>
<name>A0AAV2ISY8_LYMST</name>
<protein>
    <recommendedName>
        <fullName evidence="9">Secreted protein</fullName>
    </recommendedName>
</protein>
<proteinExistence type="inferred from homology"/>
<evidence type="ECO:0000256" key="3">
    <source>
        <dbReference type="ARBA" id="ARBA00022525"/>
    </source>
</evidence>
<comment type="caution">
    <text evidence="7">The sequence shown here is derived from an EMBL/GenBank/DDBJ whole genome shotgun (WGS) entry which is preliminary data.</text>
</comment>
<keyword evidence="3" id="KW-0964">Secreted</keyword>
<keyword evidence="8" id="KW-1185">Reference proteome</keyword>
<dbReference type="Proteomes" id="UP001497497">
    <property type="component" value="Unassembled WGS sequence"/>
</dbReference>
<keyword evidence="5" id="KW-0325">Glycoprotein</keyword>